<dbReference type="EMBL" id="JAVHUY010000023">
    <property type="protein sequence ID" value="MDQ7907595.1"/>
    <property type="molecule type" value="Genomic_DNA"/>
</dbReference>
<protein>
    <submittedName>
        <fullName evidence="1">Uncharacterized protein</fullName>
    </submittedName>
</protein>
<accession>A0ABU0ZMU9</accession>
<evidence type="ECO:0000313" key="1">
    <source>
        <dbReference type="EMBL" id="MDQ7907595.1"/>
    </source>
</evidence>
<sequence>MFDVADIPLVDGPADGRTATVELDEDRMPPQRLELEEGVYELEPVAGTTAPWLYRWSPEA</sequence>
<dbReference type="RefSeq" id="WP_308714872.1">
    <property type="nucleotide sequence ID" value="NZ_JAVHUY010000023.1"/>
</dbReference>
<evidence type="ECO:0000313" key="2">
    <source>
        <dbReference type="Proteomes" id="UP001230908"/>
    </source>
</evidence>
<proteinExistence type="predicted"/>
<reference evidence="1 2" key="1">
    <citation type="submission" date="2023-08" db="EMBL/GenBank/DDBJ databases">
        <title>Phytohabitans sansha sp. nov., isolated from marine sediment.</title>
        <authorList>
            <person name="Zhao Y."/>
            <person name="Yi K."/>
        </authorList>
    </citation>
    <scope>NUCLEOTIDE SEQUENCE [LARGE SCALE GENOMIC DNA]</scope>
    <source>
        <strain evidence="1 2">ZYX-F-186</strain>
    </source>
</reference>
<organism evidence="1 2">
    <name type="scientific">Phytohabitans maris</name>
    <dbReference type="NCBI Taxonomy" id="3071409"/>
    <lineage>
        <taxon>Bacteria</taxon>
        <taxon>Bacillati</taxon>
        <taxon>Actinomycetota</taxon>
        <taxon>Actinomycetes</taxon>
        <taxon>Micromonosporales</taxon>
        <taxon>Micromonosporaceae</taxon>
    </lineage>
</organism>
<keyword evidence="2" id="KW-1185">Reference proteome</keyword>
<gene>
    <name evidence="1" type="ORF">RB614_24035</name>
</gene>
<name>A0ABU0ZMU9_9ACTN</name>
<comment type="caution">
    <text evidence="1">The sequence shown here is derived from an EMBL/GenBank/DDBJ whole genome shotgun (WGS) entry which is preliminary data.</text>
</comment>
<dbReference type="Proteomes" id="UP001230908">
    <property type="component" value="Unassembled WGS sequence"/>
</dbReference>